<evidence type="ECO:0000259" key="5">
    <source>
        <dbReference type="PROSITE" id="PS50977"/>
    </source>
</evidence>
<evidence type="ECO:0000313" key="6">
    <source>
        <dbReference type="EMBL" id="AJD47794.1"/>
    </source>
</evidence>
<protein>
    <submittedName>
        <fullName evidence="6">TetR family transcriptional regulator</fullName>
    </submittedName>
</protein>
<dbReference type="SUPFAM" id="SSF48498">
    <property type="entry name" value="Tetracyclin repressor-like, C-terminal domain"/>
    <property type="match status" value="1"/>
</dbReference>
<dbReference type="PROSITE" id="PS01081">
    <property type="entry name" value="HTH_TETR_1"/>
    <property type="match status" value="1"/>
</dbReference>
<evidence type="ECO:0000256" key="4">
    <source>
        <dbReference type="PROSITE-ProRule" id="PRU00335"/>
    </source>
</evidence>
<gene>
    <name evidence="6" type="ORF">S7S_06890</name>
</gene>
<feature type="DNA-binding region" description="H-T-H motif" evidence="4">
    <location>
        <begin position="33"/>
        <end position="52"/>
    </location>
</feature>
<dbReference type="OrthoDB" id="9798857at2"/>
<dbReference type="Proteomes" id="UP000006764">
    <property type="component" value="Chromosome"/>
</dbReference>
<dbReference type="GO" id="GO:0003677">
    <property type="term" value="F:DNA binding"/>
    <property type="evidence" value="ECO:0007669"/>
    <property type="project" value="UniProtKB-UniRule"/>
</dbReference>
<accession>A0A0B4XI01</accession>
<evidence type="ECO:0000256" key="3">
    <source>
        <dbReference type="ARBA" id="ARBA00023163"/>
    </source>
</evidence>
<dbReference type="InterPro" id="IPR023772">
    <property type="entry name" value="DNA-bd_HTH_TetR-type_CS"/>
</dbReference>
<dbReference type="InterPro" id="IPR036271">
    <property type="entry name" value="Tet_transcr_reg_TetR-rel_C_sf"/>
</dbReference>
<evidence type="ECO:0000313" key="7">
    <source>
        <dbReference type="Proteomes" id="UP000006764"/>
    </source>
</evidence>
<dbReference type="HOGENOM" id="CLU_069356_28_2_6"/>
<dbReference type="KEGG" id="apac:S7S_06890"/>
<dbReference type="InterPro" id="IPR001647">
    <property type="entry name" value="HTH_TetR"/>
</dbReference>
<dbReference type="PANTHER" id="PTHR47506:SF7">
    <property type="entry name" value="TRANSCRIPTIONAL REGULATORY PROTEIN"/>
    <property type="match status" value="1"/>
</dbReference>
<evidence type="ECO:0000256" key="1">
    <source>
        <dbReference type="ARBA" id="ARBA00023015"/>
    </source>
</evidence>
<evidence type="ECO:0000256" key="2">
    <source>
        <dbReference type="ARBA" id="ARBA00023125"/>
    </source>
</evidence>
<dbReference type="Gene3D" id="1.10.10.60">
    <property type="entry name" value="Homeodomain-like"/>
    <property type="match status" value="1"/>
</dbReference>
<feature type="domain" description="HTH tetR-type" evidence="5">
    <location>
        <begin position="10"/>
        <end position="70"/>
    </location>
</feature>
<dbReference type="AlphaFoldDB" id="A0A0B4XI01"/>
<dbReference type="InterPro" id="IPR009057">
    <property type="entry name" value="Homeodomain-like_sf"/>
</dbReference>
<dbReference type="PANTHER" id="PTHR47506">
    <property type="entry name" value="TRANSCRIPTIONAL REGULATORY PROTEIN"/>
    <property type="match status" value="1"/>
</dbReference>
<keyword evidence="2 4" id="KW-0238">DNA-binding</keyword>
<dbReference type="SUPFAM" id="SSF46689">
    <property type="entry name" value="Homeodomain-like"/>
    <property type="match status" value="1"/>
</dbReference>
<dbReference type="Gene3D" id="1.10.357.10">
    <property type="entry name" value="Tetracycline Repressor, domain 2"/>
    <property type="match status" value="1"/>
</dbReference>
<proteinExistence type="predicted"/>
<reference evidence="6 7" key="1">
    <citation type="journal article" date="2012" name="J. Bacteriol.">
        <title>Genome sequence of an alkane-degrading bacterium, Alcanivorax pacificus type strain W11-5, isolated from deep sea sediment.</title>
        <authorList>
            <person name="Lai Q."/>
            <person name="Shao Z."/>
        </authorList>
    </citation>
    <scope>NUCLEOTIDE SEQUENCE [LARGE SCALE GENOMIC DNA]</scope>
    <source>
        <strain evidence="6 7">W11-5</strain>
    </source>
</reference>
<dbReference type="EMBL" id="CP004387">
    <property type="protein sequence ID" value="AJD47794.1"/>
    <property type="molecule type" value="Genomic_DNA"/>
</dbReference>
<dbReference type="PRINTS" id="PR00455">
    <property type="entry name" value="HTHTETR"/>
</dbReference>
<name>A0A0B4XI01_9GAMM</name>
<dbReference type="RefSeq" id="WP_041025948.1">
    <property type="nucleotide sequence ID" value="NZ_CP004387.1"/>
</dbReference>
<dbReference type="STRING" id="391936.S7S_06890"/>
<keyword evidence="3" id="KW-0804">Transcription</keyword>
<dbReference type="PROSITE" id="PS50977">
    <property type="entry name" value="HTH_TETR_2"/>
    <property type="match status" value="1"/>
</dbReference>
<keyword evidence="7" id="KW-1185">Reference proteome</keyword>
<keyword evidence="1" id="KW-0805">Transcription regulation</keyword>
<dbReference type="Pfam" id="PF00440">
    <property type="entry name" value="TetR_N"/>
    <property type="match status" value="1"/>
</dbReference>
<sequence>MPRVSRKQSEANHDAICDAAARLFRERGLQGISVAEVMSAAGLTHGGFYGHFDSKEALAAQACSRAFGQAKERWAKRHAPFRKPSRARLATVDHHLSVSSRDAPGESCPVVGFAGDVAREPDDSPLRDAYTEGLKHLLAEFTALSDGRDMSSRRRQALADFSMMIGALVLSRATRGDALSEELLDAARKTLHAQERS</sequence>
<organism evidence="6 7">
    <name type="scientific">Isoalcanivorax pacificus W11-5</name>
    <dbReference type="NCBI Taxonomy" id="391936"/>
    <lineage>
        <taxon>Bacteria</taxon>
        <taxon>Pseudomonadati</taxon>
        <taxon>Pseudomonadota</taxon>
        <taxon>Gammaproteobacteria</taxon>
        <taxon>Oceanospirillales</taxon>
        <taxon>Alcanivoracaceae</taxon>
        <taxon>Isoalcanivorax</taxon>
    </lineage>
</organism>